<dbReference type="EMBL" id="FQXS01000055">
    <property type="protein sequence ID" value="SHI14907.1"/>
    <property type="molecule type" value="Genomic_DNA"/>
</dbReference>
<gene>
    <name evidence="1" type="ORF">SAMN02745124_03560</name>
    <name evidence="2" type="ORF">SAMN02745124_04217</name>
    <name evidence="3" type="ORF">SAMN02745124_04351</name>
    <name evidence="4" type="ORF">SAMN02745124_04393</name>
    <name evidence="5" type="ORF">SAMN02745124_04468</name>
    <name evidence="6" type="ORF">SAMN02745124_04539</name>
</gene>
<dbReference type="EMBL" id="FQXS01000065">
    <property type="protein sequence ID" value="SHI15701.1"/>
    <property type="molecule type" value="Genomic_DNA"/>
</dbReference>
<accession>A0A1M5YR05</accession>
<reference evidence="3 7" key="1">
    <citation type="submission" date="2016-11" db="EMBL/GenBank/DDBJ databases">
        <authorList>
            <person name="Jaros S."/>
            <person name="Januszkiewicz K."/>
            <person name="Wedrychowicz H."/>
        </authorList>
    </citation>
    <scope>NUCLEOTIDE SEQUENCE [LARGE SCALE GENOMIC DNA]</scope>
    <source>
        <strain evidence="3 7">DSM 9705</strain>
    </source>
</reference>
<evidence type="ECO:0000313" key="5">
    <source>
        <dbReference type="EMBL" id="SHI15701.1"/>
    </source>
</evidence>
<evidence type="ECO:0000313" key="2">
    <source>
        <dbReference type="EMBL" id="SHI13108.1"/>
    </source>
</evidence>
<evidence type="ECO:0000313" key="7">
    <source>
        <dbReference type="Proteomes" id="UP000184139"/>
    </source>
</evidence>
<evidence type="ECO:0000313" key="4">
    <source>
        <dbReference type="EMBL" id="SHI14907.1"/>
    </source>
</evidence>
<dbReference type="EMBL" id="FQXS01000094">
    <property type="protein sequence ID" value="SHI16726.1"/>
    <property type="molecule type" value="Genomic_DNA"/>
</dbReference>
<name>A0A1M5YR05_9BACT</name>
<evidence type="ECO:0000313" key="3">
    <source>
        <dbReference type="EMBL" id="SHI14537.1"/>
    </source>
</evidence>
<dbReference type="RefSeq" id="WP_153307098.1">
    <property type="nucleotide sequence ID" value="NZ_FQXS01000043.1"/>
</dbReference>
<dbReference type="EMBL" id="FQXS01000027">
    <property type="protein sequence ID" value="SHI06107.1"/>
    <property type="molecule type" value="Genomic_DNA"/>
</dbReference>
<dbReference type="AlphaFoldDB" id="A0A1M5YR05"/>
<sequence length="51" mass="5916">MKAEQTIHFLSELLELTEYLGALVRDQCRLMAADQDGHLIEDPEQERDVPF</sequence>
<protein>
    <submittedName>
        <fullName evidence="3">Uncharacterized protein</fullName>
    </submittedName>
</protein>
<dbReference type="EMBL" id="FQXS01000052">
    <property type="protein sequence ID" value="SHI14537.1"/>
    <property type="molecule type" value="Genomic_DNA"/>
</dbReference>
<dbReference type="EMBL" id="FQXS01000043">
    <property type="protein sequence ID" value="SHI13108.1"/>
    <property type="molecule type" value="Genomic_DNA"/>
</dbReference>
<keyword evidence="7" id="KW-1185">Reference proteome</keyword>
<evidence type="ECO:0000313" key="1">
    <source>
        <dbReference type="EMBL" id="SHI06107.1"/>
    </source>
</evidence>
<evidence type="ECO:0000313" key="6">
    <source>
        <dbReference type="EMBL" id="SHI16726.1"/>
    </source>
</evidence>
<dbReference type="Proteomes" id="UP000184139">
    <property type="component" value="Unassembled WGS sequence"/>
</dbReference>
<proteinExistence type="predicted"/>
<organism evidence="3 7">
    <name type="scientific">Desulfofustis glycolicus DSM 9705</name>
    <dbReference type="NCBI Taxonomy" id="1121409"/>
    <lineage>
        <taxon>Bacteria</taxon>
        <taxon>Pseudomonadati</taxon>
        <taxon>Thermodesulfobacteriota</taxon>
        <taxon>Desulfobulbia</taxon>
        <taxon>Desulfobulbales</taxon>
        <taxon>Desulfocapsaceae</taxon>
        <taxon>Desulfofustis</taxon>
    </lineage>
</organism>